<feature type="compositionally biased region" description="Polar residues" evidence="3">
    <location>
        <begin position="38"/>
        <end position="56"/>
    </location>
</feature>
<comment type="similarity">
    <text evidence="1">Belongs to the bacterial solute-binding protein 1 family.</text>
</comment>
<dbReference type="PROSITE" id="PS51257">
    <property type="entry name" value="PROKAR_LIPOPROTEIN"/>
    <property type="match status" value="1"/>
</dbReference>
<dbReference type="Gene3D" id="3.40.190.10">
    <property type="entry name" value="Periplasmic binding protein-like II"/>
    <property type="match status" value="3"/>
</dbReference>
<evidence type="ECO:0000313" key="5">
    <source>
        <dbReference type="EMBL" id="MBB3128447.1"/>
    </source>
</evidence>
<evidence type="ECO:0000313" key="6">
    <source>
        <dbReference type="Proteomes" id="UP000517523"/>
    </source>
</evidence>
<dbReference type="PANTHER" id="PTHR43649:SF29">
    <property type="entry name" value="OSMOPROTECTIVE COMPOUNDS-BINDING PROTEIN GGTB"/>
    <property type="match status" value="1"/>
</dbReference>
<dbReference type="Proteomes" id="UP000517523">
    <property type="component" value="Unassembled WGS sequence"/>
</dbReference>
<reference evidence="5 6" key="1">
    <citation type="submission" date="2020-08" db="EMBL/GenBank/DDBJ databases">
        <title>Genomic Encyclopedia of Type Strains, Phase III (KMG-III): the genomes of soil and plant-associated and newly described type strains.</title>
        <authorList>
            <person name="Whitman W."/>
        </authorList>
    </citation>
    <scope>NUCLEOTIDE SEQUENCE [LARGE SCALE GENOMIC DNA]</scope>
    <source>
        <strain evidence="5 6">CECT 5831</strain>
    </source>
</reference>
<feature type="chain" id="PRO_5039017194" evidence="4">
    <location>
        <begin position="21"/>
        <end position="575"/>
    </location>
</feature>
<keyword evidence="2" id="KW-0813">Transport</keyword>
<sequence length="575" mass="63109">MANLKKTGILLIILVLVLTAACSKSGGSDEAAGGKDTAATTNDGSNTAGTTNNASPKTAEGDKYDPPITVSTVRDQDPSMSFKPGEDISNNAWIKAYQDELGINVKYDWVVPSDQYDAKMNIAISSNQLPDIFRVSASQLKQLVQAGKIADLSEVYENYATELTRQSIELGPLAKAAATFDGKLMALPPDEGGYEGSLPLLWLRSDWLTKLKLEAPKTWDDLEKVMDAFVNQDPDGNGKKDTFGLALTKDLYGNGVAETTGVFNAFGAFPNIWIEDADGSIVYGSIQPEVKTALAKLQELYKKGYIDPEFGVKDTGKVGEDFANNKVGVEVGALWDSLWPLQDSVSKNPDADWIVTPLVSATGKPVQYTANLDFNSFWVVNKKAEHPEALIKLFNLGNEKMYSGKADPKVFHTEIVDGKEYGHFKEAVIQGAGSNPIGGNFGHYKKVTAALDAKDPSGLNQEQKGYYDKILGYEGGDRTTWGTMRVFGHESSYKVIEDIYQNKDENVKLTKFYGAPTKTMAQKRATLDKMQLETFTKIILGSSIDEFDKFVDNWKKLGGDQMTKEVNDWYAEQKK</sequence>
<proteinExistence type="inferred from homology"/>
<dbReference type="EMBL" id="JACHXJ010000002">
    <property type="protein sequence ID" value="MBB3128447.1"/>
    <property type="molecule type" value="Genomic_DNA"/>
</dbReference>
<evidence type="ECO:0000256" key="2">
    <source>
        <dbReference type="ARBA" id="ARBA00022448"/>
    </source>
</evidence>
<accession>A0A839TUT9</accession>
<keyword evidence="4" id="KW-0732">Signal</keyword>
<name>A0A839TUT9_9BACL</name>
<dbReference type="AlphaFoldDB" id="A0A839TUT9"/>
<protein>
    <submittedName>
        <fullName evidence="5">Putative aldouronate transport system substrate-binding protein</fullName>
    </submittedName>
</protein>
<dbReference type="RefSeq" id="WP_183582617.1">
    <property type="nucleotide sequence ID" value="NZ_JACHXJ010000002.1"/>
</dbReference>
<dbReference type="InterPro" id="IPR050490">
    <property type="entry name" value="Bact_solute-bd_prot1"/>
</dbReference>
<gene>
    <name evidence="5" type="ORF">FHS19_003101</name>
</gene>
<dbReference type="PANTHER" id="PTHR43649">
    <property type="entry name" value="ARABINOSE-BINDING PROTEIN-RELATED"/>
    <property type="match status" value="1"/>
</dbReference>
<dbReference type="CDD" id="cd13580">
    <property type="entry name" value="PBP2_AlgQ_like_1"/>
    <property type="match status" value="1"/>
</dbReference>
<evidence type="ECO:0000256" key="4">
    <source>
        <dbReference type="SAM" id="SignalP"/>
    </source>
</evidence>
<comment type="caution">
    <text evidence="5">The sequence shown here is derived from an EMBL/GenBank/DDBJ whole genome shotgun (WGS) entry which is preliminary data.</text>
</comment>
<evidence type="ECO:0000256" key="1">
    <source>
        <dbReference type="ARBA" id="ARBA00008520"/>
    </source>
</evidence>
<feature type="signal peptide" evidence="4">
    <location>
        <begin position="1"/>
        <end position="20"/>
    </location>
</feature>
<organism evidence="5 6">
    <name type="scientific">Paenibacillus rhizosphaerae</name>
    <dbReference type="NCBI Taxonomy" id="297318"/>
    <lineage>
        <taxon>Bacteria</taxon>
        <taxon>Bacillati</taxon>
        <taxon>Bacillota</taxon>
        <taxon>Bacilli</taxon>
        <taxon>Bacillales</taxon>
        <taxon>Paenibacillaceae</taxon>
        <taxon>Paenibacillus</taxon>
    </lineage>
</organism>
<evidence type="ECO:0000256" key="3">
    <source>
        <dbReference type="SAM" id="MobiDB-lite"/>
    </source>
</evidence>
<feature type="region of interest" description="Disordered" evidence="3">
    <location>
        <begin position="26"/>
        <end position="84"/>
    </location>
</feature>
<dbReference type="SUPFAM" id="SSF53850">
    <property type="entry name" value="Periplasmic binding protein-like II"/>
    <property type="match status" value="1"/>
</dbReference>